<feature type="region of interest" description="Disordered" evidence="1">
    <location>
        <begin position="1"/>
        <end position="61"/>
    </location>
</feature>
<protein>
    <recommendedName>
        <fullName evidence="4">LytR family transcriptional regulator</fullName>
    </recommendedName>
</protein>
<gene>
    <name evidence="2" type="ORF">KJK29_35655</name>
</gene>
<keyword evidence="3" id="KW-1185">Reference proteome</keyword>
<accession>A0ABX8G1W8</accession>
<evidence type="ECO:0008006" key="4">
    <source>
        <dbReference type="Google" id="ProtNLM"/>
    </source>
</evidence>
<dbReference type="Proteomes" id="UP000679629">
    <property type="component" value="Chromosome"/>
</dbReference>
<organism evidence="2 3">
    <name type="scientific">Streptomyces koelreuteriae</name>
    <dbReference type="NCBI Taxonomy" id="2838015"/>
    <lineage>
        <taxon>Bacteria</taxon>
        <taxon>Bacillati</taxon>
        <taxon>Actinomycetota</taxon>
        <taxon>Actinomycetes</taxon>
        <taxon>Kitasatosporales</taxon>
        <taxon>Streptomycetaceae</taxon>
        <taxon>Streptomyces</taxon>
    </lineage>
</organism>
<evidence type="ECO:0000313" key="2">
    <source>
        <dbReference type="EMBL" id="QWB27518.1"/>
    </source>
</evidence>
<evidence type="ECO:0000313" key="3">
    <source>
        <dbReference type="Proteomes" id="UP000679629"/>
    </source>
</evidence>
<name>A0ABX8G1W8_9ACTN</name>
<evidence type="ECO:0000256" key="1">
    <source>
        <dbReference type="SAM" id="MobiDB-lite"/>
    </source>
</evidence>
<reference evidence="3" key="1">
    <citation type="submission" date="2021-05" db="EMBL/GenBank/DDBJ databases">
        <title>Direct Submission.</title>
        <authorList>
            <person name="Li K."/>
            <person name="Gao J."/>
        </authorList>
    </citation>
    <scope>NUCLEOTIDE SEQUENCE [LARGE SCALE GENOMIC DNA]</scope>
    <source>
        <strain evidence="3">MG62</strain>
    </source>
</reference>
<dbReference type="EMBL" id="CP075896">
    <property type="protein sequence ID" value="QWB27518.1"/>
    <property type="molecule type" value="Genomic_DNA"/>
</dbReference>
<sequence>MNDGIFRSRPRGYRPRAVQAEPTTPPPGAAGPSAPDAPLEQDDEATTTDPPGLDDTSGASA</sequence>
<dbReference type="RefSeq" id="WP_215123312.1">
    <property type="nucleotide sequence ID" value="NZ_CP075896.1"/>
</dbReference>
<proteinExistence type="predicted"/>